<comment type="caution">
    <text evidence="1">The sequence shown here is derived from an EMBL/GenBank/DDBJ whole genome shotgun (WGS) entry which is preliminary data.</text>
</comment>
<name>A0ACB7TT46_DIOAL</name>
<protein>
    <submittedName>
        <fullName evidence="1">PC-Esterase protein</fullName>
    </submittedName>
</protein>
<evidence type="ECO:0000313" key="1">
    <source>
        <dbReference type="EMBL" id="KAH7651628.1"/>
    </source>
</evidence>
<keyword evidence="2" id="KW-1185">Reference proteome</keyword>
<dbReference type="EMBL" id="CM037030">
    <property type="protein sequence ID" value="KAH7651628.1"/>
    <property type="molecule type" value="Genomic_DNA"/>
</dbReference>
<organism evidence="1 2">
    <name type="scientific">Dioscorea alata</name>
    <name type="common">Purple yam</name>
    <dbReference type="NCBI Taxonomy" id="55571"/>
    <lineage>
        <taxon>Eukaryota</taxon>
        <taxon>Viridiplantae</taxon>
        <taxon>Streptophyta</taxon>
        <taxon>Embryophyta</taxon>
        <taxon>Tracheophyta</taxon>
        <taxon>Spermatophyta</taxon>
        <taxon>Magnoliopsida</taxon>
        <taxon>Liliopsida</taxon>
        <taxon>Dioscoreales</taxon>
        <taxon>Dioscoreaceae</taxon>
        <taxon>Dioscorea</taxon>
    </lineage>
</organism>
<evidence type="ECO:0000313" key="2">
    <source>
        <dbReference type="Proteomes" id="UP000827976"/>
    </source>
</evidence>
<sequence length="464" mass="53819">MEYSLKPNPVNKKLLFCIWASLLSGCLFFFLYLDKGRMTGSTFFFLASFSIIDHSNTSLSSLSPSNLAMSPQYYTTTSTTGATVMPVVSAAPSPMKEGPIALPPQRSEAKSSMTLMDGKQEEHCDIFEGRWVYDQKRYPLYHARQCPFLSDQVSCRRNGRPDSDYEHWRWVPRGCEIPRFNGSDMLERLRGKRVIIVGDSLNRNQWESLSCLLYTSTRPSRLLVKAKGSEYKIFRALDYGCTVEFFWSPFLVKLEEIKGGNKKVLKIDRLHGFAKRWRGADIMVFNTGHWWTHTGKTRAWDYFEKKGKLVEEMNGDEAFSTALRVWARWIDHVVDSTKTTVFFRSISPEHKSENNHWCYNQTTPITNETYIQRFPRSMVSIVEKTIQKMKTPVKYLNITRLSEYRRDAHTVIYTSRQGNVLTMDQQMQPERFADCSHWCLPGLPDIWNELIYVSIVGLNQSHVM</sequence>
<proteinExistence type="predicted"/>
<dbReference type="Proteomes" id="UP000827976">
    <property type="component" value="Chromosome 20"/>
</dbReference>
<reference evidence="2" key="1">
    <citation type="journal article" date="2022" name="Nat. Commun.">
        <title>Chromosome evolution and the genetic basis of agronomically important traits in greater yam.</title>
        <authorList>
            <person name="Bredeson J.V."/>
            <person name="Lyons J.B."/>
            <person name="Oniyinde I.O."/>
            <person name="Okereke N.R."/>
            <person name="Kolade O."/>
            <person name="Nnabue I."/>
            <person name="Nwadili C.O."/>
            <person name="Hribova E."/>
            <person name="Parker M."/>
            <person name="Nwogha J."/>
            <person name="Shu S."/>
            <person name="Carlson J."/>
            <person name="Kariba R."/>
            <person name="Muthemba S."/>
            <person name="Knop K."/>
            <person name="Barton G.J."/>
            <person name="Sherwood A.V."/>
            <person name="Lopez-Montes A."/>
            <person name="Asiedu R."/>
            <person name="Jamnadass R."/>
            <person name="Muchugi A."/>
            <person name="Goodstein D."/>
            <person name="Egesi C.N."/>
            <person name="Featherston J."/>
            <person name="Asfaw A."/>
            <person name="Simpson G.G."/>
            <person name="Dolezel J."/>
            <person name="Hendre P.S."/>
            <person name="Van Deynze A."/>
            <person name="Kumar P.L."/>
            <person name="Obidiegwu J.E."/>
            <person name="Bhattacharjee R."/>
            <person name="Rokhsar D.S."/>
        </authorList>
    </citation>
    <scope>NUCLEOTIDE SEQUENCE [LARGE SCALE GENOMIC DNA]</scope>
    <source>
        <strain evidence="2">cv. TDa95/00328</strain>
    </source>
</reference>
<accession>A0ACB7TT46</accession>
<gene>
    <name evidence="1" type="ORF">IHE45_20G070200</name>
</gene>